<keyword evidence="3" id="KW-1185">Reference proteome</keyword>
<reference evidence="2 3" key="1">
    <citation type="submission" date="2017-04" db="EMBL/GenBank/DDBJ databases">
        <authorList>
            <person name="Afonso C.L."/>
            <person name="Miller P.J."/>
            <person name="Scott M.A."/>
            <person name="Spackman E."/>
            <person name="Goraichik I."/>
            <person name="Dimitrov K.M."/>
            <person name="Suarez D.L."/>
            <person name="Swayne D.E."/>
        </authorList>
    </citation>
    <scope>NUCLEOTIDE SEQUENCE [LARGE SCALE GENOMIC DNA]</scope>
    <source>
        <strain evidence="2 3">DSM 21164</strain>
    </source>
</reference>
<dbReference type="NCBIfam" id="NF045521">
    <property type="entry name" value="rhoda_near_glyco"/>
    <property type="match status" value="1"/>
</dbReference>
<feature type="domain" description="Rhodanese" evidence="1">
    <location>
        <begin position="53"/>
        <end position="142"/>
    </location>
</feature>
<dbReference type="InterPro" id="IPR036873">
    <property type="entry name" value="Rhodanese-like_dom_sf"/>
</dbReference>
<dbReference type="AlphaFoldDB" id="A0A1W1ZAM8"/>
<dbReference type="Gene3D" id="3.40.250.10">
    <property type="entry name" value="Rhodanese-like domain"/>
    <property type="match status" value="1"/>
</dbReference>
<evidence type="ECO:0000313" key="2">
    <source>
        <dbReference type="EMBL" id="SMC45483.1"/>
    </source>
</evidence>
<dbReference type="PANTHER" id="PTHR43031">
    <property type="entry name" value="FAD-DEPENDENT OXIDOREDUCTASE"/>
    <property type="match status" value="1"/>
</dbReference>
<dbReference type="PROSITE" id="PS50206">
    <property type="entry name" value="RHODANESE_3"/>
    <property type="match status" value="1"/>
</dbReference>
<dbReference type="CDD" id="cd00158">
    <property type="entry name" value="RHOD"/>
    <property type="match status" value="1"/>
</dbReference>
<dbReference type="GO" id="GO:0016740">
    <property type="term" value="F:transferase activity"/>
    <property type="evidence" value="ECO:0007669"/>
    <property type="project" value="UniProtKB-KW"/>
</dbReference>
<dbReference type="EMBL" id="FWXO01000001">
    <property type="protein sequence ID" value="SMC45483.1"/>
    <property type="molecule type" value="Genomic_DNA"/>
</dbReference>
<evidence type="ECO:0000259" key="1">
    <source>
        <dbReference type="PROSITE" id="PS50206"/>
    </source>
</evidence>
<dbReference type="SMART" id="SM00450">
    <property type="entry name" value="RHOD"/>
    <property type="match status" value="1"/>
</dbReference>
<organism evidence="2 3">
    <name type="scientific">Cellulophaga tyrosinoxydans</name>
    <dbReference type="NCBI Taxonomy" id="504486"/>
    <lineage>
        <taxon>Bacteria</taxon>
        <taxon>Pseudomonadati</taxon>
        <taxon>Bacteroidota</taxon>
        <taxon>Flavobacteriia</taxon>
        <taxon>Flavobacteriales</taxon>
        <taxon>Flavobacteriaceae</taxon>
        <taxon>Cellulophaga</taxon>
    </lineage>
</organism>
<dbReference type="Pfam" id="PF00581">
    <property type="entry name" value="Rhodanese"/>
    <property type="match status" value="1"/>
</dbReference>
<dbReference type="STRING" id="504486.SAMN05660703_1323"/>
<proteinExistence type="predicted"/>
<dbReference type="InterPro" id="IPR001763">
    <property type="entry name" value="Rhodanese-like_dom"/>
</dbReference>
<accession>A0A1W1ZAM8</accession>
<dbReference type="Proteomes" id="UP000192360">
    <property type="component" value="Unassembled WGS sequence"/>
</dbReference>
<protein>
    <submittedName>
        <fullName evidence="2">Rhodanese-related sulfurtransferase</fullName>
    </submittedName>
</protein>
<dbReference type="SUPFAM" id="SSF52821">
    <property type="entry name" value="Rhodanese/Cell cycle control phosphatase"/>
    <property type="match status" value="1"/>
</dbReference>
<evidence type="ECO:0000313" key="3">
    <source>
        <dbReference type="Proteomes" id="UP000192360"/>
    </source>
</evidence>
<dbReference type="InterPro" id="IPR050229">
    <property type="entry name" value="GlpE_sulfurtransferase"/>
</dbReference>
<gene>
    <name evidence="2" type="ORF">SAMN05660703_1323</name>
</gene>
<dbReference type="PANTHER" id="PTHR43031:SF1">
    <property type="entry name" value="PYRIDINE NUCLEOTIDE-DISULPHIDE OXIDOREDUCTASE"/>
    <property type="match status" value="1"/>
</dbReference>
<name>A0A1W1ZAM8_9FLAO</name>
<dbReference type="RefSeq" id="WP_234989615.1">
    <property type="nucleotide sequence ID" value="NZ_FWXO01000001.1"/>
</dbReference>
<sequence length="170" mass="19445">MLENISALLKQFLLFGLIILTTNFSFAQKTIEKTLEKFNNQSIPYISVEELKASEDALLLDTRERKEFDVSHIKDAIYVGYKNFNIDSLTEQDKNKKIVVYCSIGVRSEDIGEKLQSVGYTNVYNLYGGIFKWIDTDNPVVDSTNTPTNKIHAFSKYWSKLVTKGDKVLN</sequence>
<keyword evidence="2" id="KW-0808">Transferase</keyword>